<comment type="caution">
    <text evidence="1">The sequence shown here is derived from an EMBL/GenBank/DDBJ whole genome shotgun (WGS) entry which is preliminary data.</text>
</comment>
<dbReference type="EMBL" id="CAXDID020000258">
    <property type="protein sequence ID" value="CAL6066059.1"/>
    <property type="molecule type" value="Genomic_DNA"/>
</dbReference>
<evidence type="ECO:0000313" key="3">
    <source>
        <dbReference type="Proteomes" id="UP001642409"/>
    </source>
</evidence>
<protein>
    <submittedName>
        <fullName evidence="2">Hypothetical_protein</fullName>
    </submittedName>
</protein>
<dbReference type="EMBL" id="CATOUU010000698">
    <property type="protein sequence ID" value="CAI9942180.1"/>
    <property type="molecule type" value="Genomic_DNA"/>
</dbReference>
<gene>
    <name evidence="1" type="ORF">HINF_LOCUS29825</name>
    <name evidence="2" type="ORF">HINF_LOCUS52139</name>
</gene>
<sequence>MKLLETALELIQMKYYQEALPIYQKVLEMSDDQRIIAITQFIIGFCHLQLSQIDLQQNVNYQQNLALSVQNLSKSFKTIETLTDRGTDLQLVQVYSLYFLSQAYVLDLNQLAYDFACKCFDYIQLFQINFCQLDLYIEMTLFFNKVFSKHGCQQQANQLLLDLYQQIDNKEELLFVPYFIKRQRLTEQQIQHVKTIVSKLIQ</sequence>
<reference evidence="1" key="1">
    <citation type="submission" date="2023-06" db="EMBL/GenBank/DDBJ databases">
        <authorList>
            <person name="Kurt Z."/>
        </authorList>
    </citation>
    <scope>NUCLEOTIDE SEQUENCE</scope>
</reference>
<name>A0AA86PLC7_9EUKA</name>
<dbReference type="Gene3D" id="1.20.58.2030">
    <property type="match status" value="1"/>
</dbReference>
<proteinExistence type="predicted"/>
<evidence type="ECO:0000313" key="1">
    <source>
        <dbReference type="EMBL" id="CAI9942180.1"/>
    </source>
</evidence>
<evidence type="ECO:0000313" key="2">
    <source>
        <dbReference type="EMBL" id="CAL6066059.1"/>
    </source>
</evidence>
<reference evidence="2 3" key="2">
    <citation type="submission" date="2024-07" db="EMBL/GenBank/DDBJ databases">
        <authorList>
            <person name="Akdeniz Z."/>
        </authorList>
    </citation>
    <scope>NUCLEOTIDE SEQUENCE [LARGE SCALE GENOMIC DNA]</scope>
</reference>
<keyword evidence="3" id="KW-1185">Reference proteome</keyword>
<dbReference type="Proteomes" id="UP001642409">
    <property type="component" value="Unassembled WGS sequence"/>
</dbReference>
<organism evidence="1">
    <name type="scientific">Hexamita inflata</name>
    <dbReference type="NCBI Taxonomy" id="28002"/>
    <lineage>
        <taxon>Eukaryota</taxon>
        <taxon>Metamonada</taxon>
        <taxon>Diplomonadida</taxon>
        <taxon>Hexamitidae</taxon>
        <taxon>Hexamitinae</taxon>
        <taxon>Hexamita</taxon>
    </lineage>
</organism>
<accession>A0AA86PLC7</accession>
<dbReference type="AlphaFoldDB" id="A0AA86PLC7"/>